<reference evidence="1 2" key="1">
    <citation type="submission" date="2020-08" db="EMBL/GenBank/DDBJ databases">
        <title>Genomic Encyclopedia of Type Strains, Phase IV (KMG-V): Genome sequencing to study the core and pangenomes of soil and plant-associated prokaryotes.</title>
        <authorList>
            <person name="Whitman W."/>
        </authorList>
    </citation>
    <scope>NUCLEOTIDE SEQUENCE [LARGE SCALE GENOMIC DNA]</scope>
    <source>
        <strain evidence="1 2">SEMIA 492</strain>
    </source>
</reference>
<sequence length="84" mass="9658">MEYEDKVERKLKEILSGKIAAEKMPGSTTECAALALVLGHPEGLTSLSRLDCWGYLRDQDVTMVRRLCGEYQHEIREWECRRTG</sequence>
<evidence type="ECO:0000313" key="2">
    <source>
        <dbReference type="Proteomes" id="UP000543836"/>
    </source>
</evidence>
<dbReference type="Proteomes" id="UP000543836">
    <property type="component" value="Unassembled WGS sequence"/>
</dbReference>
<gene>
    <name evidence="1" type="ORF">GGE60_003356</name>
</gene>
<dbReference type="AlphaFoldDB" id="A0A7W7ELA5"/>
<comment type="caution">
    <text evidence="1">The sequence shown here is derived from an EMBL/GenBank/DDBJ whole genome shotgun (WGS) entry which is preliminary data.</text>
</comment>
<proteinExistence type="predicted"/>
<dbReference type="RefSeq" id="WP_028752473.1">
    <property type="nucleotide sequence ID" value="NZ_JACIIG010000007.1"/>
</dbReference>
<evidence type="ECO:0000313" key="1">
    <source>
        <dbReference type="EMBL" id="MBB4569237.1"/>
    </source>
</evidence>
<protein>
    <submittedName>
        <fullName evidence="1">Uncharacterized protein</fullName>
    </submittedName>
</protein>
<keyword evidence="2" id="KW-1185">Reference proteome</keyword>
<dbReference type="GeneID" id="32527999"/>
<organism evidence="1 2">
    <name type="scientific">Rhizobium leucaenae</name>
    <dbReference type="NCBI Taxonomy" id="29450"/>
    <lineage>
        <taxon>Bacteria</taxon>
        <taxon>Pseudomonadati</taxon>
        <taxon>Pseudomonadota</taxon>
        <taxon>Alphaproteobacteria</taxon>
        <taxon>Hyphomicrobiales</taxon>
        <taxon>Rhizobiaceae</taxon>
        <taxon>Rhizobium/Agrobacterium group</taxon>
        <taxon>Rhizobium</taxon>
    </lineage>
</organism>
<accession>A0A7W7ELA5</accession>
<dbReference type="EMBL" id="JACIIG010000007">
    <property type="protein sequence ID" value="MBB4569237.1"/>
    <property type="molecule type" value="Genomic_DNA"/>
</dbReference>
<name>A0A7W7ELA5_9HYPH</name>